<feature type="region of interest" description="Disordered" evidence="1">
    <location>
        <begin position="30"/>
        <end position="61"/>
    </location>
</feature>
<proteinExistence type="predicted"/>
<gene>
    <name evidence="2" type="ORF">EWH08_11675</name>
</gene>
<organism evidence="2 3">
    <name type="scientific">Sphingobium indicum</name>
    <dbReference type="NCBI Taxonomy" id="332055"/>
    <lineage>
        <taxon>Bacteria</taxon>
        <taxon>Pseudomonadati</taxon>
        <taxon>Pseudomonadota</taxon>
        <taxon>Alphaproteobacteria</taxon>
        <taxon>Sphingomonadales</taxon>
        <taxon>Sphingomonadaceae</taxon>
        <taxon>Sphingobium</taxon>
    </lineage>
</organism>
<dbReference type="AlphaFoldDB" id="A0A4Q4J6Q3"/>
<protein>
    <submittedName>
        <fullName evidence="2">Uncharacterized protein</fullName>
    </submittedName>
</protein>
<name>A0A4Q4J6Q3_9SPHN</name>
<evidence type="ECO:0000256" key="1">
    <source>
        <dbReference type="SAM" id="MobiDB-lite"/>
    </source>
</evidence>
<dbReference type="Proteomes" id="UP000292734">
    <property type="component" value="Unassembled WGS sequence"/>
</dbReference>
<accession>A0A4Q4J6Q3</accession>
<sequence length="82" mass="8554">MLKGLFWVVCLHPFRHPGLDPGSRCLFQAGTSKESGTPDQVRGDGGALPHAANSPAPADSPCRARYAAGACRRHRPACDAGG</sequence>
<evidence type="ECO:0000313" key="2">
    <source>
        <dbReference type="EMBL" id="RYM01954.1"/>
    </source>
</evidence>
<dbReference type="EMBL" id="SEOM01000003">
    <property type="protein sequence ID" value="RYM01954.1"/>
    <property type="molecule type" value="Genomic_DNA"/>
</dbReference>
<comment type="caution">
    <text evidence="2">The sequence shown here is derived from an EMBL/GenBank/DDBJ whole genome shotgun (WGS) entry which is preliminary data.</text>
</comment>
<reference evidence="2 3" key="1">
    <citation type="submission" date="2019-02" db="EMBL/GenBank/DDBJ databases">
        <authorList>
            <person name="Feng G."/>
        </authorList>
    </citation>
    <scope>NUCLEOTIDE SEQUENCE [LARGE SCALE GENOMIC DNA]</scope>
    <source>
        <strain evidence="2 3">DSM 26779</strain>
    </source>
</reference>
<evidence type="ECO:0000313" key="3">
    <source>
        <dbReference type="Proteomes" id="UP000292734"/>
    </source>
</evidence>